<protein>
    <submittedName>
        <fullName evidence="1">Uncharacterized protein</fullName>
    </submittedName>
</protein>
<evidence type="ECO:0000313" key="2">
    <source>
        <dbReference type="Proteomes" id="UP001610335"/>
    </source>
</evidence>
<dbReference type="Proteomes" id="UP001610335">
    <property type="component" value="Unassembled WGS sequence"/>
</dbReference>
<sequence>MVTSDTHCAALDQGGGVRFTPDTFAIYSCAPLPASYQSLIQNGVLYTQLTTAASRICKSLPVYVDLDASALATLESLPVPVPVPVPIPVPVPVPVPVSGPGSSPATAQQQQQQQPHLPWFLINAATLKNHCVIGTGSPVDALLVILQRPWCILEVCCCADPDTIAAVRDFARLAAQGDPRSYDAAIRLLDHEYRAREVSAPASASALVADRIRDRNHDWDYWVAPQRCSEKALVDIYAATTLTRSYNRFWLPLICSCAVYLDLSVWEVVRRICADLCVRDGDAEQDAQGNGDRGGDDGKRVDWIELYRGLLGRIGDWVG</sequence>
<proteinExistence type="predicted"/>
<dbReference type="EMBL" id="JBFXLS010000033">
    <property type="protein sequence ID" value="KAL2825923.1"/>
    <property type="molecule type" value="Genomic_DNA"/>
</dbReference>
<evidence type="ECO:0000313" key="1">
    <source>
        <dbReference type="EMBL" id="KAL2825923.1"/>
    </source>
</evidence>
<reference evidence="1 2" key="1">
    <citation type="submission" date="2024-07" db="EMBL/GenBank/DDBJ databases">
        <title>Section-level genome sequencing and comparative genomics of Aspergillus sections Usti and Cavernicolus.</title>
        <authorList>
            <consortium name="Lawrence Berkeley National Laboratory"/>
            <person name="Nybo J.L."/>
            <person name="Vesth T.C."/>
            <person name="Theobald S."/>
            <person name="Frisvad J.C."/>
            <person name="Larsen T.O."/>
            <person name="Kjaerboelling I."/>
            <person name="Rothschild-Mancinelli K."/>
            <person name="Lyhne E.K."/>
            <person name="Kogle M.E."/>
            <person name="Barry K."/>
            <person name="Clum A."/>
            <person name="Na H."/>
            <person name="Ledsgaard L."/>
            <person name="Lin J."/>
            <person name="Lipzen A."/>
            <person name="Kuo A."/>
            <person name="Riley R."/>
            <person name="Mondo S."/>
            <person name="LaButti K."/>
            <person name="Haridas S."/>
            <person name="Pangalinan J."/>
            <person name="Salamov A.A."/>
            <person name="Simmons B.A."/>
            <person name="Magnuson J.K."/>
            <person name="Chen J."/>
            <person name="Drula E."/>
            <person name="Henrissat B."/>
            <person name="Wiebenga A."/>
            <person name="Lubbers R.J."/>
            <person name="Gomes A.C."/>
            <person name="Makela M.R."/>
            <person name="Stajich J."/>
            <person name="Grigoriev I.V."/>
            <person name="Mortensen U.H."/>
            <person name="De vries R.P."/>
            <person name="Baker S.E."/>
            <person name="Andersen M.R."/>
        </authorList>
    </citation>
    <scope>NUCLEOTIDE SEQUENCE [LARGE SCALE GENOMIC DNA]</scope>
    <source>
        <strain evidence="1 2">CBS 600.67</strain>
    </source>
</reference>
<name>A0ABR4IDU4_9EURO</name>
<gene>
    <name evidence="1" type="ORF">BDW59DRAFT_68250</name>
</gene>
<accession>A0ABR4IDU4</accession>
<organism evidence="1 2">
    <name type="scientific">Aspergillus cavernicola</name>
    <dbReference type="NCBI Taxonomy" id="176166"/>
    <lineage>
        <taxon>Eukaryota</taxon>
        <taxon>Fungi</taxon>
        <taxon>Dikarya</taxon>
        <taxon>Ascomycota</taxon>
        <taxon>Pezizomycotina</taxon>
        <taxon>Eurotiomycetes</taxon>
        <taxon>Eurotiomycetidae</taxon>
        <taxon>Eurotiales</taxon>
        <taxon>Aspergillaceae</taxon>
        <taxon>Aspergillus</taxon>
        <taxon>Aspergillus subgen. Nidulantes</taxon>
    </lineage>
</organism>
<comment type="caution">
    <text evidence="1">The sequence shown here is derived from an EMBL/GenBank/DDBJ whole genome shotgun (WGS) entry which is preliminary data.</text>
</comment>
<keyword evidence="2" id="KW-1185">Reference proteome</keyword>